<evidence type="ECO:0000313" key="2">
    <source>
        <dbReference type="EMBL" id="GEK89990.1"/>
    </source>
</evidence>
<keyword evidence="3" id="KW-1185">Reference proteome</keyword>
<dbReference type="EMBL" id="BJUX01000028">
    <property type="protein sequence ID" value="GEK89990.1"/>
    <property type="molecule type" value="Genomic_DNA"/>
</dbReference>
<dbReference type="Pfam" id="PF04531">
    <property type="entry name" value="Phage_holin_1"/>
    <property type="match status" value="1"/>
</dbReference>
<gene>
    <name evidence="2" type="ORF">APU01nite_20290</name>
</gene>
<proteinExistence type="predicted"/>
<dbReference type="Proteomes" id="UP000321425">
    <property type="component" value="Unassembled WGS sequence"/>
</dbReference>
<protein>
    <recommendedName>
        <fullName evidence="4">Bacteriophage holin</fullName>
    </recommendedName>
</protein>
<evidence type="ECO:0000256" key="1">
    <source>
        <dbReference type="SAM" id="MobiDB-lite"/>
    </source>
</evidence>
<dbReference type="RefSeq" id="WP_371860970.1">
    <property type="nucleotide sequence ID" value="NZ_BJUX01000028.1"/>
</dbReference>
<organism evidence="2 3">
    <name type="scientific">Alkalibacterium putridalgicola</name>
    <dbReference type="NCBI Taxonomy" id="426703"/>
    <lineage>
        <taxon>Bacteria</taxon>
        <taxon>Bacillati</taxon>
        <taxon>Bacillota</taxon>
        <taxon>Bacilli</taxon>
        <taxon>Lactobacillales</taxon>
        <taxon>Carnobacteriaceae</taxon>
        <taxon>Alkalibacterium</taxon>
    </lineage>
</organism>
<comment type="caution">
    <text evidence="2">The sequence shown here is derived from an EMBL/GenBank/DDBJ whole genome shotgun (WGS) entry which is preliminary data.</text>
</comment>
<feature type="region of interest" description="Disordered" evidence="1">
    <location>
        <begin position="42"/>
        <end position="64"/>
    </location>
</feature>
<evidence type="ECO:0008006" key="4">
    <source>
        <dbReference type="Google" id="ProtNLM"/>
    </source>
</evidence>
<accession>A0ABQ0UZP8</accession>
<reference evidence="2 3" key="1">
    <citation type="submission" date="2019-07" db="EMBL/GenBank/DDBJ databases">
        <title>Whole genome shotgun sequence of Alkalibacterium putridalgicola NBRC 103243.</title>
        <authorList>
            <person name="Hosoyama A."/>
            <person name="Uohara A."/>
            <person name="Ohji S."/>
            <person name="Ichikawa N."/>
        </authorList>
    </citation>
    <scope>NUCLEOTIDE SEQUENCE [LARGE SCALE GENOMIC DNA]</scope>
    <source>
        <strain evidence="2 3">NBRC 103243</strain>
    </source>
</reference>
<dbReference type="InterPro" id="IPR006485">
    <property type="entry name" value="Phage-like_holin"/>
</dbReference>
<evidence type="ECO:0000313" key="3">
    <source>
        <dbReference type="Proteomes" id="UP000321425"/>
    </source>
</evidence>
<sequence length="64" mass="7175">MGLKVTDITSWTAVLNVIKEFFSNPYLFSITVFNAINLIPDPTTDGIGDSQQPLTYARPRKDDK</sequence>
<name>A0ABQ0UZP8_9LACT</name>